<dbReference type="InterPro" id="IPR043427">
    <property type="entry name" value="YscJ/FliF"/>
</dbReference>
<dbReference type="STRING" id="1121306.SAMN02745196_01787"/>
<evidence type="ECO:0000313" key="15">
    <source>
        <dbReference type="Proteomes" id="UP000184526"/>
    </source>
</evidence>
<gene>
    <name evidence="14" type="ORF">SAMN02745196_01787</name>
</gene>
<dbReference type="PANTHER" id="PTHR30046">
    <property type="entry name" value="FLAGELLAR M-RING PROTEIN"/>
    <property type="match status" value="1"/>
</dbReference>
<keyword evidence="6 11" id="KW-1133">Transmembrane helix</keyword>
<dbReference type="InterPro" id="IPR000067">
    <property type="entry name" value="FlgMring_FliF"/>
</dbReference>
<evidence type="ECO:0000259" key="13">
    <source>
        <dbReference type="Pfam" id="PF08345"/>
    </source>
</evidence>
<dbReference type="InterPro" id="IPR045851">
    <property type="entry name" value="AMP-bd_C_sf"/>
</dbReference>
<feature type="compositionally biased region" description="Polar residues" evidence="10">
    <location>
        <begin position="304"/>
        <end position="321"/>
    </location>
</feature>
<keyword evidence="7 11" id="KW-0472">Membrane</keyword>
<keyword evidence="14" id="KW-0969">Cilium</keyword>
<evidence type="ECO:0000256" key="9">
    <source>
        <dbReference type="PIRNR" id="PIRNR004862"/>
    </source>
</evidence>
<evidence type="ECO:0000313" key="14">
    <source>
        <dbReference type="EMBL" id="SHH89590.1"/>
    </source>
</evidence>
<dbReference type="PIRSF" id="PIRSF004862">
    <property type="entry name" value="FliF"/>
    <property type="match status" value="1"/>
</dbReference>
<dbReference type="InterPro" id="IPR006182">
    <property type="entry name" value="FliF_N_dom"/>
</dbReference>
<keyword evidence="8 9" id="KW-0975">Bacterial flagellum</keyword>
<comment type="subcellular location">
    <subcellularLocation>
        <location evidence="1 9">Bacterial flagellum basal body</location>
    </subcellularLocation>
    <subcellularLocation>
        <location evidence="2">Cell membrane</location>
        <topology evidence="2">Multi-pass membrane protein</topology>
    </subcellularLocation>
</comment>
<dbReference type="NCBIfam" id="TIGR00206">
    <property type="entry name" value="fliF"/>
    <property type="match status" value="1"/>
</dbReference>
<dbReference type="GO" id="GO:0009431">
    <property type="term" value="C:bacterial-type flagellum basal body, MS ring"/>
    <property type="evidence" value="ECO:0007669"/>
    <property type="project" value="InterPro"/>
</dbReference>
<evidence type="ECO:0000256" key="7">
    <source>
        <dbReference type="ARBA" id="ARBA00023136"/>
    </source>
</evidence>
<dbReference type="Pfam" id="PF01514">
    <property type="entry name" value="YscJ_FliF"/>
    <property type="match status" value="1"/>
</dbReference>
<name>A0A1M5WPV6_9CLOT</name>
<evidence type="ECO:0000256" key="11">
    <source>
        <dbReference type="SAM" id="Phobius"/>
    </source>
</evidence>
<evidence type="ECO:0000256" key="1">
    <source>
        <dbReference type="ARBA" id="ARBA00004117"/>
    </source>
</evidence>
<proteinExistence type="inferred from homology"/>
<evidence type="ECO:0000256" key="10">
    <source>
        <dbReference type="SAM" id="MobiDB-lite"/>
    </source>
</evidence>
<evidence type="ECO:0000259" key="12">
    <source>
        <dbReference type="Pfam" id="PF01514"/>
    </source>
</evidence>
<evidence type="ECO:0000256" key="2">
    <source>
        <dbReference type="ARBA" id="ARBA00004651"/>
    </source>
</evidence>
<evidence type="ECO:0000256" key="4">
    <source>
        <dbReference type="ARBA" id="ARBA00022475"/>
    </source>
</evidence>
<feature type="domain" description="Flagellar M-ring C-terminal" evidence="13">
    <location>
        <begin position="258"/>
        <end position="399"/>
    </location>
</feature>
<dbReference type="Pfam" id="PF08345">
    <property type="entry name" value="YscJ_FliF_C"/>
    <property type="match status" value="1"/>
</dbReference>
<dbReference type="RefSeq" id="WP_072831680.1">
    <property type="nucleotide sequence ID" value="NZ_FQXP01000006.1"/>
</dbReference>
<dbReference type="EMBL" id="FQXP01000006">
    <property type="protein sequence ID" value="SHH89590.1"/>
    <property type="molecule type" value="Genomic_DNA"/>
</dbReference>
<dbReference type="GO" id="GO:0003774">
    <property type="term" value="F:cytoskeletal motor activity"/>
    <property type="evidence" value="ECO:0007669"/>
    <property type="project" value="InterPro"/>
</dbReference>
<comment type="similarity">
    <text evidence="3 9">Belongs to the FliF family.</text>
</comment>
<sequence length="509" mass="56133">MQNFVQSIKDFAKNTKDKFKALSKNKKYAIIIGIVAIILAVIFSVTYGIKNKYGILFSGLDNYDAANISKTLEDKSVETKIKGDTIYVPREQVDKLRLELSPTITNGSKGFELMDEGASLSMTDEEFEIKKLRMLQGELEKTIKTFPQIDDARVHITQGEESVFSKNSKVGKAAVYVSLKNGKDLDETQIKSIISLVSASGRNIPKQNIEVIDQNMNLLSEGIYDKDGNAVKGMGLAASRNAERELSDELKKSLVEMLEPIFGRNKVKATVNANLNFDTVEKSEIKVDPDKVIKSEIRSENTSKDGAQTGSPVDNNMNNTAGGENSGSSSKEEQIEYEVGKTETKTITTSGEVKRLTVSVAIDGNLPAAKIASVEKMVASAIGMNTERGDELSVVAMEFNPDANNVFDDKEAAPETMKQKIINIAIIAGTILAVLTIALIAYLIYKGKKDKYEAEEELELEDTNDLIARMVREKEIEKTTELSLEDEIKVIVSQSPEEVTKLIKTWLND</sequence>
<organism evidence="14 15">
    <name type="scientific">Clostridium collagenovorans DSM 3089</name>
    <dbReference type="NCBI Taxonomy" id="1121306"/>
    <lineage>
        <taxon>Bacteria</taxon>
        <taxon>Bacillati</taxon>
        <taxon>Bacillota</taxon>
        <taxon>Clostridia</taxon>
        <taxon>Eubacteriales</taxon>
        <taxon>Clostridiaceae</taxon>
        <taxon>Clostridium</taxon>
    </lineage>
</organism>
<evidence type="ECO:0000256" key="5">
    <source>
        <dbReference type="ARBA" id="ARBA00022692"/>
    </source>
</evidence>
<keyword evidence="15" id="KW-1185">Reference proteome</keyword>
<keyword evidence="14" id="KW-0282">Flagellum</keyword>
<evidence type="ECO:0000256" key="3">
    <source>
        <dbReference type="ARBA" id="ARBA00007971"/>
    </source>
</evidence>
<feature type="transmembrane region" description="Helical" evidence="11">
    <location>
        <begin position="28"/>
        <end position="49"/>
    </location>
</feature>
<dbReference type="InterPro" id="IPR013556">
    <property type="entry name" value="Flag_M-ring_C"/>
</dbReference>
<dbReference type="PRINTS" id="PR01009">
    <property type="entry name" value="FLGMRINGFLIF"/>
</dbReference>
<dbReference type="GO" id="GO:0005886">
    <property type="term" value="C:plasma membrane"/>
    <property type="evidence" value="ECO:0007669"/>
    <property type="project" value="UniProtKB-SubCell"/>
</dbReference>
<keyword evidence="4" id="KW-1003">Cell membrane</keyword>
<feature type="region of interest" description="Disordered" evidence="10">
    <location>
        <begin position="296"/>
        <end position="339"/>
    </location>
</feature>
<accession>A0A1M5WPV6</accession>
<keyword evidence="5 11" id="KW-0812">Transmembrane</keyword>
<feature type="transmembrane region" description="Helical" evidence="11">
    <location>
        <begin position="421"/>
        <end position="445"/>
    </location>
</feature>
<comment type="function">
    <text evidence="9">The M ring may be actively involved in energy transduction.</text>
</comment>
<dbReference type="Proteomes" id="UP000184526">
    <property type="component" value="Unassembled WGS sequence"/>
</dbReference>
<protein>
    <recommendedName>
        <fullName evidence="9">Flagellar M-ring protein</fullName>
    </recommendedName>
</protein>
<keyword evidence="14" id="KW-0966">Cell projection</keyword>
<dbReference type="PANTHER" id="PTHR30046:SF0">
    <property type="entry name" value="FLAGELLAR M-RING PROTEIN"/>
    <property type="match status" value="1"/>
</dbReference>
<dbReference type="OrthoDB" id="9807026at2"/>
<dbReference type="AlphaFoldDB" id="A0A1M5WPV6"/>
<feature type="domain" description="Flagellar M-ring N-terminal" evidence="12">
    <location>
        <begin position="51"/>
        <end position="220"/>
    </location>
</feature>
<reference evidence="14 15" key="1">
    <citation type="submission" date="2016-11" db="EMBL/GenBank/DDBJ databases">
        <authorList>
            <person name="Jaros S."/>
            <person name="Januszkiewicz K."/>
            <person name="Wedrychowicz H."/>
        </authorList>
    </citation>
    <scope>NUCLEOTIDE SEQUENCE [LARGE SCALE GENOMIC DNA]</scope>
    <source>
        <strain evidence="14 15">DSM 3089</strain>
    </source>
</reference>
<dbReference type="GO" id="GO:0071973">
    <property type="term" value="P:bacterial-type flagellum-dependent cell motility"/>
    <property type="evidence" value="ECO:0007669"/>
    <property type="project" value="InterPro"/>
</dbReference>
<evidence type="ECO:0000256" key="8">
    <source>
        <dbReference type="ARBA" id="ARBA00023143"/>
    </source>
</evidence>
<evidence type="ECO:0000256" key="6">
    <source>
        <dbReference type="ARBA" id="ARBA00022989"/>
    </source>
</evidence>
<feature type="compositionally biased region" description="Basic and acidic residues" evidence="10">
    <location>
        <begin position="330"/>
        <end position="339"/>
    </location>
</feature>
<dbReference type="Gene3D" id="3.30.300.30">
    <property type="match status" value="1"/>
</dbReference>